<accession>E6X199</accession>
<gene>
    <name evidence="1" type="ordered locus">Nitsa_1715</name>
</gene>
<evidence type="ECO:0000313" key="2">
    <source>
        <dbReference type="Proteomes" id="UP000008633"/>
    </source>
</evidence>
<dbReference type="EMBL" id="CP002452">
    <property type="protein sequence ID" value="ADV46961.1"/>
    <property type="molecule type" value="Genomic_DNA"/>
</dbReference>
<evidence type="ECO:0008006" key="3">
    <source>
        <dbReference type="Google" id="ProtNLM"/>
    </source>
</evidence>
<dbReference type="SUPFAM" id="SSF88713">
    <property type="entry name" value="Glycoside hydrolase/deacetylase"/>
    <property type="match status" value="1"/>
</dbReference>
<sequence>MTSDNMRKIYLTFDIETITSRMSYNPNFYTNILLGALYIAKELKNRDLKATFFISLSPKTDDLGYDDYFENINYLIELLLPFDNIKLQPHMHMKNLPMEFNTKSDKFSDYTLDQQVSALIWAKRVFERHGVKVDSFRPGGYSVNKQYYEALSRAGYQFSSIMKKDTVHIDTMEHKINIEEPYESYFNIKEYPVTSLLIQSIKRKREIVNLSPDFFTYSSMRQYIDNSNYVNINFHSFSVFTNRFARENHDNILKHNIKYFFFEKPFIKILKYFNYEVINHNTLFKSALEEWLTEIEVYSLNTYFIGE</sequence>
<dbReference type="GO" id="GO:0005975">
    <property type="term" value="P:carbohydrate metabolic process"/>
    <property type="evidence" value="ECO:0007669"/>
    <property type="project" value="InterPro"/>
</dbReference>
<keyword evidence="2" id="KW-1185">Reference proteome</keyword>
<evidence type="ECO:0000313" key="1">
    <source>
        <dbReference type="EMBL" id="ADV46961.1"/>
    </source>
</evidence>
<dbReference type="RefSeq" id="WP_013554646.1">
    <property type="nucleotide sequence ID" value="NC_014935.1"/>
</dbReference>
<dbReference type="KEGG" id="nsa:Nitsa_1715"/>
<dbReference type="STRING" id="749222.Nitsa_1715"/>
<proteinExistence type="predicted"/>
<organism evidence="1 2">
    <name type="scientific">Nitratifractor salsuginis (strain DSM 16511 / JCM 12458 / E9I37-1)</name>
    <dbReference type="NCBI Taxonomy" id="749222"/>
    <lineage>
        <taxon>Bacteria</taxon>
        <taxon>Pseudomonadati</taxon>
        <taxon>Campylobacterota</taxon>
        <taxon>Epsilonproteobacteria</taxon>
        <taxon>Campylobacterales</taxon>
        <taxon>Sulfurovaceae</taxon>
        <taxon>Nitratifractor</taxon>
    </lineage>
</organism>
<protein>
    <recommendedName>
        <fullName evidence="3">Polysaccharide deacetylase</fullName>
    </recommendedName>
</protein>
<reference evidence="1 2" key="1">
    <citation type="journal article" date="2011" name="Stand. Genomic Sci.">
        <title>Complete genome sequence of Nitratifractor salsuginis type strain (E9I37-1).</title>
        <authorList>
            <person name="Anderson I."/>
            <person name="Sikorski J."/>
            <person name="Zeytun A."/>
            <person name="Nolan M."/>
            <person name="Lapidus A."/>
            <person name="Lucas S."/>
            <person name="Hammon N."/>
            <person name="Deshpande S."/>
            <person name="Cheng J.F."/>
            <person name="Tapia R."/>
            <person name="Han C."/>
            <person name="Goodwin L."/>
            <person name="Pitluck S."/>
            <person name="Liolios K."/>
            <person name="Pagani I."/>
            <person name="Ivanova N."/>
            <person name="Huntemann M."/>
            <person name="Mavromatis K."/>
            <person name="Ovchinikova G."/>
            <person name="Pati A."/>
            <person name="Chen A."/>
            <person name="Palaniappan K."/>
            <person name="Land M."/>
            <person name="Hauser L."/>
            <person name="Brambilla E.M."/>
            <person name="Ngatchou-Djao O.D."/>
            <person name="Rohde M."/>
            <person name="Tindall B.J."/>
            <person name="Goker M."/>
            <person name="Detter J.C."/>
            <person name="Woyke T."/>
            <person name="Bristow J."/>
            <person name="Eisen J.A."/>
            <person name="Markowitz V."/>
            <person name="Hugenholtz P."/>
            <person name="Klenk H.P."/>
            <person name="Kyrpides N.C."/>
        </authorList>
    </citation>
    <scope>NUCLEOTIDE SEQUENCE [LARGE SCALE GENOMIC DNA]</scope>
    <source>
        <strain evidence="2">DSM 16511 / JCM 12458 / E9I37-1</strain>
    </source>
</reference>
<dbReference type="Gene3D" id="3.20.20.370">
    <property type="entry name" value="Glycoside hydrolase/deacetylase"/>
    <property type="match status" value="1"/>
</dbReference>
<dbReference type="InterPro" id="IPR011330">
    <property type="entry name" value="Glyco_hydro/deAcase_b/a-brl"/>
</dbReference>
<dbReference type="AlphaFoldDB" id="E6X199"/>
<dbReference type="Proteomes" id="UP000008633">
    <property type="component" value="Chromosome"/>
</dbReference>
<reference evidence="2" key="2">
    <citation type="submission" date="2011-01" db="EMBL/GenBank/DDBJ databases">
        <title>The complete genome of Nitratifractor salsuginis DSM 16511.</title>
        <authorList>
            <consortium name="US DOE Joint Genome Institute (JGI-PGF)"/>
            <person name="Lucas S."/>
            <person name="Copeland A."/>
            <person name="Lapidus A."/>
            <person name="Bruce D."/>
            <person name="Goodwin L."/>
            <person name="Pitluck S."/>
            <person name="Kyrpides N."/>
            <person name="Mavromatis K."/>
            <person name="Ivanova N."/>
            <person name="Mikhailova N."/>
            <person name="Zeytun A."/>
            <person name="Detter J.C."/>
            <person name="Tapia R."/>
            <person name="Han C."/>
            <person name="Land M."/>
            <person name="Hauser L."/>
            <person name="Markowitz V."/>
            <person name="Cheng J.-F."/>
            <person name="Hugenholtz P."/>
            <person name="Woyke T."/>
            <person name="Wu D."/>
            <person name="Tindall B."/>
            <person name="Schuetze A."/>
            <person name="Brambilla E."/>
            <person name="Klenk H.-P."/>
            <person name="Eisen J.A."/>
        </authorList>
    </citation>
    <scope>NUCLEOTIDE SEQUENCE [LARGE SCALE GENOMIC DNA]</scope>
    <source>
        <strain evidence="2">DSM 16511 / JCM 12458 / E9I37-1</strain>
    </source>
</reference>
<name>E6X199_NITSE</name>
<dbReference type="HOGENOM" id="CLU_905634_0_0_7"/>